<feature type="transmembrane region" description="Helical" evidence="1">
    <location>
        <begin position="70"/>
        <end position="98"/>
    </location>
</feature>
<accession>A0A1G9TZ98</accession>
<gene>
    <name evidence="2" type="ORF">SAMN05192585_10130</name>
</gene>
<keyword evidence="1" id="KW-0472">Membrane</keyword>
<proteinExistence type="predicted"/>
<evidence type="ECO:0008006" key="4">
    <source>
        <dbReference type="Google" id="ProtNLM"/>
    </source>
</evidence>
<keyword evidence="3" id="KW-1185">Reference proteome</keyword>
<dbReference type="OrthoDB" id="9784844at2"/>
<reference evidence="2 3" key="1">
    <citation type="submission" date="2016-10" db="EMBL/GenBank/DDBJ databases">
        <authorList>
            <person name="de Groot N.N."/>
        </authorList>
    </citation>
    <scope>NUCLEOTIDE SEQUENCE [LARGE SCALE GENOMIC DNA]</scope>
    <source>
        <strain evidence="2 3">CGMCC 1.5012</strain>
    </source>
</reference>
<dbReference type="InterPro" id="IPR010380">
    <property type="entry name" value="DUF975"/>
</dbReference>
<name>A0A1G9TZ98_9FIRM</name>
<protein>
    <recommendedName>
        <fullName evidence="4">DUF975 family protein</fullName>
    </recommendedName>
</protein>
<dbReference type="RefSeq" id="WP_092637256.1">
    <property type="nucleotide sequence ID" value="NZ_FNID01000001.1"/>
</dbReference>
<evidence type="ECO:0000256" key="1">
    <source>
        <dbReference type="SAM" id="Phobius"/>
    </source>
</evidence>
<organism evidence="2 3">
    <name type="scientific">Acetanaerobacterium elongatum</name>
    <dbReference type="NCBI Taxonomy" id="258515"/>
    <lineage>
        <taxon>Bacteria</taxon>
        <taxon>Bacillati</taxon>
        <taxon>Bacillota</taxon>
        <taxon>Clostridia</taxon>
        <taxon>Eubacteriales</taxon>
        <taxon>Oscillospiraceae</taxon>
        <taxon>Acetanaerobacterium</taxon>
    </lineage>
</organism>
<dbReference type="AlphaFoldDB" id="A0A1G9TZ98"/>
<dbReference type="EMBL" id="FNID01000001">
    <property type="protein sequence ID" value="SDM53077.1"/>
    <property type="molecule type" value="Genomic_DNA"/>
</dbReference>
<evidence type="ECO:0000313" key="2">
    <source>
        <dbReference type="EMBL" id="SDM53077.1"/>
    </source>
</evidence>
<dbReference type="Proteomes" id="UP000199182">
    <property type="component" value="Unassembled WGS sequence"/>
</dbReference>
<feature type="transmembrane region" description="Helical" evidence="1">
    <location>
        <begin position="203"/>
        <end position="221"/>
    </location>
</feature>
<sequence length="265" mass="29668">MWERSFLKQNAKLVLKTNYWMALAVCLVAGILTGSSGGSAVTRITNSFNRTYSGSYSDYYRDFSNTIDSMISSIGVTVLIFSITLVSLIGIAYAVFVANPITVGKSRYFVQSRRQVSKFSLLFSSFKSEAYLGAVKTMFLRDIFLFLWTLLLIIPGIIKGYAYRMVPYILADNPNIGAGRAIELSEQMTKGEKFDMFVLDLSFLGWVLLSALTCGIGMIFLKPYMEATFTELYAVLKDKAYRGGLCTPAELNEYYPQAPNENSEF</sequence>
<dbReference type="STRING" id="258515.SAMN05192585_10130"/>
<dbReference type="Pfam" id="PF06161">
    <property type="entry name" value="DUF975"/>
    <property type="match status" value="1"/>
</dbReference>
<keyword evidence="1" id="KW-1133">Transmembrane helix</keyword>
<dbReference type="PANTHER" id="PTHR40076">
    <property type="entry name" value="MEMBRANE PROTEIN-RELATED"/>
    <property type="match status" value="1"/>
</dbReference>
<keyword evidence="1" id="KW-0812">Transmembrane</keyword>
<evidence type="ECO:0000313" key="3">
    <source>
        <dbReference type="Proteomes" id="UP000199182"/>
    </source>
</evidence>
<dbReference type="PANTHER" id="PTHR40076:SF1">
    <property type="entry name" value="MEMBRANE PROTEIN"/>
    <property type="match status" value="1"/>
</dbReference>
<feature type="transmembrane region" description="Helical" evidence="1">
    <location>
        <begin position="143"/>
        <end position="163"/>
    </location>
</feature>